<protein>
    <recommendedName>
        <fullName evidence="1">AAA+ ATPase domain-containing protein</fullName>
    </recommendedName>
</protein>
<dbReference type="Pfam" id="PF21960">
    <property type="entry name" value="RCF1-5-like_lid"/>
    <property type="match status" value="1"/>
</dbReference>
<organism evidence="2">
    <name type="scientific">marine sediment metagenome</name>
    <dbReference type="NCBI Taxonomy" id="412755"/>
    <lineage>
        <taxon>unclassified sequences</taxon>
        <taxon>metagenomes</taxon>
        <taxon>ecological metagenomes</taxon>
    </lineage>
</organism>
<dbReference type="Gene3D" id="1.10.8.60">
    <property type="match status" value="1"/>
</dbReference>
<dbReference type="InterPro" id="IPR003593">
    <property type="entry name" value="AAA+_ATPase"/>
</dbReference>
<dbReference type="PANTHER" id="PTHR11669">
    <property type="entry name" value="REPLICATION FACTOR C / DNA POLYMERASE III GAMMA-TAU SUBUNIT"/>
    <property type="match status" value="1"/>
</dbReference>
<dbReference type="Pfam" id="PF13177">
    <property type="entry name" value="DNA_pol3_delta2"/>
    <property type="match status" value="1"/>
</dbReference>
<proteinExistence type="predicted"/>
<dbReference type="PANTHER" id="PTHR11669:SF0">
    <property type="entry name" value="PROTEIN STICHEL-LIKE 2"/>
    <property type="match status" value="1"/>
</dbReference>
<sequence>MNNQPLHLKCRPPDLKSFVGNESMIKSLSSVISRKEGVPHAILFSGPSGCGKTTLARILKKGFNCTGKDFTELNAANVRGIDTIREIDRTCRFAPMMSSCRIFLLDEAHKLTNDAQNALLKLLEDTPSHVYFILCTTEPEKLIKTIRTRCTTFQVSSLPDRVIVSLLKDVCEEEKVDLPKEALTEIAKISEGSPRQALVILDSVIDIETDEDLLKAIQDYSVRQSAIFDLSNALLAKSKWKDIIKILSSLDMEPENVRYSILGIMNSKLMKGENNKASYIIEEFTESFMYSKKAGLSNACYRVVVLKKGE</sequence>
<dbReference type="InterPro" id="IPR027417">
    <property type="entry name" value="P-loop_NTPase"/>
</dbReference>
<gene>
    <name evidence="2" type="ORF">LCGC14_1037040</name>
</gene>
<dbReference type="Gene3D" id="3.40.50.300">
    <property type="entry name" value="P-loop containing nucleotide triphosphate hydrolases"/>
    <property type="match status" value="1"/>
</dbReference>
<dbReference type="SMART" id="SM00382">
    <property type="entry name" value="AAA"/>
    <property type="match status" value="1"/>
</dbReference>
<dbReference type="InterPro" id="IPR050238">
    <property type="entry name" value="DNA_Rep/Repair_Clamp_Loader"/>
</dbReference>
<accession>A0A0F9QZ03</accession>
<dbReference type="SUPFAM" id="SSF52540">
    <property type="entry name" value="P-loop containing nucleoside triphosphate hydrolases"/>
    <property type="match status" value="1"/>
</dbReference>
<evidence type="ECO:0000313" key="2">
    <source>
        <dbReference type="EMBL" id="KKN10383.1"/>
    </source>
</evidence>
<evidence type="ECO:0000259" key="1">
    <source>
        <dbReference type="SMART" id="SM00382"/>
    </source>
</evidence>
<dbReference type="GO" id="GO:0006261">
    <property type="term" value="P:DNA-templated DNA replication"/>
    <property type="evidence" value="ECO:0007669"/>
    <property type="project" value="TreeGrafter"/>
</dbReference>
<reference evidence="2" key="1">
    <citation type="journal article" date="2015" name="Nature">
        <title>Complex archaea that bridge the gap between prokaryotes and eukaryotes.</title>
        <authorList>
            <person name="Spang A."/>
            <person name="Saw J.H."/>
            <person name="Jorgensen S.L."/>
            <person name="Zaremba-Niedzwiedzka K."/>
            <person name="Martijn J."/>
            <person name="Lind A.E."/>
            <person name="van Eijk R."/>
            <person name="Schleper C."/>
            <person name="Guy L."/>
            <person name="Ettema T.J."/>
        </authorList>
    </citation>
    <scope>NUCLEOTIDE SEQUENCE</scope>
</reference>
<dbReference type="AlphaFoldDB" id="A0A0F9QZ03"/>
<name>A0A0F9QZ03_9ZZZZ</name>
<dbReference type="CDD" id="cd00009">
    <property type="entry name" value="AAA"/>
    <property type="match status" value="1"/>
</dbReference>
<feature type="domain" description="AAA+ ATPase" evidence="1">
    <location>
        <begin position="38"/>
        <end position="169"/>
    </location>
</feature>
<comment type="caution">
    <text evidence="2">The sequence shown here is derived from an EMBL/GenBank/DDBJ whole genome shotgun (WGS) entry which is preliminary data.</text>
</comment>
<dbReference type="EMBL" id="LAZR01004249">
    <property type="protein sequence ID" value="KKN10383.1"/>
    <property type="molecule type" value="Genomic_DNA"/>
</dbReference>